<gene>
    <name evidence="2" type="ORF">O181_028867</name>
</gene>
<evidence type="ECO:0000313" key="3">
    <source>
        <dbReference type="Proteomes" id="UP000765509"/>
    </source>
</evidence>
<evidence type="ECO:0000313" key="2">
    <source>
        <dbReference type="EMBL" id="MBW0489152.1"/>
    </source>
</evidence>
<sequence>MAFLGQLGPLQPLPSVGHLGPFWPNPMRPKGAKGDIPLAPKARWGPPEPVLAPNSIKPQNGQKTLRTQFRPKTTMEHFSAHGLWHPPDKLSSIFPLTLRGILPVLHAPRTQGCRSGAYMVLYTIMHPFCSAIQ</sequence>
<dbReference type="Proteomes" id="UP000765509">
    <property type="component" value="Unassembled WGS sequence"/>
</dbReference>
<dbReference type="EMBL" id="AVOT02009943">
    <property type="protein sequence ID" value="MBW0489152.1"/>
    <property type="molecule type" value="Genomic_DNA"/>
</dbReference>
<dbReference type="AlphaFoldDB" id="A0A9Q3CVG5"/>
<comment type="caution">
    <text evidence="2">The sequence shown here is derived from an EMBL/GenBank/DDBJ whole genome shotgun (WGS) entry which is preliminary data.</text>
</comment>
<evidence type="ECO:0000256" key="1">
    <source>
        <dbReference type="SAM" id="MobiDB-lite"/>
    </source>
</evidence>
<proteinExistence type="predicted"/>
<name>A0A9Q3CVG5_9BASI</name>
<accession>A0A9Q3CVG5</accession>
<feature type="region of interest" description="Disordered" evidence="1">
    <location>
        <begin position="24"/>
        <end position="63"/>
    </location>
</feature>
<keyword evidence="3" id="KW-1185">Reference proteome</keyword>
<reference evidence="2" key="1">
    <citation type="submission" date="2021-03" db="EMBL/GenBank/DDBJ databases">
        <title>Draft genome sequence of rust myrtle Austropuccinia psidii MF-1, a brazilian biotype.</title>
        <authorList>
            <person name="Quecine M.C."/>
            <person name="Pachon D.M.R."/>
            <person name="Bonatelli M.L."/>
            <person name="Correr F.H."/>
            <person name="Franceschini L.M."/>
            <person name="Leite T.F."/>
            <person name="Margarido G.R.A."/>
            <person name="Almeida C.A."/>
            <person name="Ferrarezi J.A."/>
            <person name="Labate C.A."/>
        </authorList>
    </citation>
    <scope>NUCLEOTIDE SEQUENCE</scope>
    <source>
        <strain evidence="2">MF-1</strain>
    </source>
</reference>
<organism evidence="2 3">
    <name type="scientific">Austropuccinia psidii MF-1</name>
    <dbReference type="NCBI Taxonomy" id="1389203"/>
    <lineage>
        <taxon>Eukaryota</taxon>
        <taxon>Fungi</taxon>
        <taxon>Dikarya</taxon>
        <taxon>Basidiomycota</taxon>
        <taxon>Pucciniomycotina</taxon>
        <taxon>Pucciniomycetes</taxon>
        <taxon>Pucciniales</taxon>
        <taxon>Sphaerophragmiaceae</taxon>
        <taxon>Austropuccinia</taxon>
    </lineage>
</organism>
<protein>
    <submittedName>
        <fullName evidence="2">Uncharacterized protein</fullName>
    </submittedName>
</protein>